<evidence type="ECO:0000256" key="5">
    <source>
        <dbReference type="SAM" id="Coils"/>
    </source>
</evidence>
<dbReference type="AlphaFoldDB" id="A0A6N3Z593"/>
<evidence type="ECO:0000256" key="6">
    <source>
        <dbReference type="SAM" id="Phobius"/>
    </source>
</evidence>
<keyword evidence="2 4" id="KW-0807">Transducer</keyword>
<protein>
    <submittedName>
        <fullName evidence="9">HAMP domain-containing protein</fullName>
    </submittedName>
</protein>
<comment type="subcellular location">
    <subcellularLocation>
        <location evidence="1">Membrane</location>
    </subcellularLocation>
</comment>
<dbReference type="PANTHER" id="PTHR32089">
    <property type="entry name" value="METHYL-ACCEPTING CHEMOTAXIS PROTEIN MCPB"/>
    <property type="match status" value="1"/>
</dbReference>
<comment type="caution">
    <text evidence="9">The sequence shown here is derived from an EMBL/GenBank/DDBJ whole genome shotgun (WGS) entry which is preliminary data.</text>
</comment>
<gene>
    <name evidence="9" type="ORF">GNP77_03670</name>
</gene>
<dbReference type="PROSITE" id="PS50111">
    <property type="entry name" value="CHEMOTAXIS_TRANSDUC_2"/>
    <property type="match status" value="1"/>
</dbReference>
<evidence type="ECO:0000259" key="8">
    <source>
        <dbReference type="PROSITE" id="PS50885"/>
    </source>
</evidence>
<dbReference type="SUPFAM" id="SSF58104">
    <property type="entry name" value="Methyl-accepting chemotaxis protein (MCP) signaling domain"/>
    <property type="match status" value="1"/>
</dbReference>
<dbReference type="InterPro" id="IPR004089">
    <property type="entry name" value="MCPsignal_dom"/>
</dbReference>
<keyword evidence="6" id="KW-0472">Membrane</keyword>
<dbReference type="Pfam" id="PF00672">
    <property type="entry name" value="HAMP"/>
    <property type="match status" value="1"/>
</dbReference>
<feature type="transmembrane region" description="Helical" evidence="6">
    <location>
        <begin position="15"/>
        <end position="34"/>
    </location>
</feature>
<organism evidence="9 10">
    <name type="scientific">Aliivibrio fischeri</name>
    <name type="common">Vibrio fischeri</name>
    <dbReference type="NCBI Taxonomy" id="668"/>
    <lineage>
        <taxon>Bacteria</taxon>
        <taxon>Pseudomonadati</taxon>
        <taxon>Pseudomonadota</taxon>
        <taxon>Gammaproteobacteria</taxon>
        <taxon>Vibrionales</taxon>
        <taxon>Vibrionaceae</taxon>
        <taxon>Aliivibrio</taxon>
    </lineage>
</organism>
<dbReference type="Proteomes" id="UP000435323">
    <property type="component" value="Unassembled WGS sequence"/>
</dbReference>
<evidence type="ECO:0000256" key="2">
    <source>
        <dbReference type="ARBA" id="ARBA00023224"/>
    </source>
</evidence>
<dbReference type="Gene3D" id="1.10.287.950">
    <property type="entry name" value="Methyl-accepting chemotaxis protein"/>
    <property type="match status" value="1"/>
</dbReference>
<dbReference type="CDD" id="cd06225">
    <property type="entry name" value="HAMP"/>
    <property type="match status" value="1"/>
</dbReference>
<accession>A0A6N3Z593</accession>
<evidence type="ECO:0000313" key="9">
    <source>
        <dbReference type="EMBL" id="MUK44473.1"/>
    </source>
</evidence>
<dbReference type="PANTHER" id="PTHR32089:SF70">
    <property type="entry name" value="ENERGY TAXIS MODULATING METHYL ACCEPTING SENSORY TRANSDUCER"/>
    <property type="match status" value="1"/>
</dbReference>
<dbReference type="GO" id="GO:0006935">
    <property type="term" value="P:chemotaxis"/>
    <property type="evidence" value="ECO:0007669"/>
    <property type="project" value="UniProtKB-ARBA"/>
</dbReference>
<dbReference type="SMART" id="SM00304">
    <property type="entry name" value="HAMP"/>
    <property type="match status" value="1"/>
</dbReference>
<evidence type="ECO:0000256" key="4">
    <source>
        <dbReference type="PROSITE-ProRule" id="PRU00284"/>
    </source>
</evidence>
<evidence type="ECO:0000256" key="3">
    <source>
        <dbReference type="ARBA" id="ARBA00029447"/>
    </source>
</evidence>
<keyword evidence="6" id="KW-0812">Transmembrane</keyword>
<dbReference type="Pfam" id="PF00015">
    <property type="entry name" value="MCPsignal"/>
    <property type="match status" value="1"/>
</dbReference>
<dbReference type="EMBL" id="WOBO01000004">
    <property type="protein sequence ID" value="MUK44473.1"/>
    <property type="molecule type" value="Genomic_DNA"/>
</dbReference>
<feature type="domain" description="HAMP" evidence="8">
    <location>
        <begin position="340"/>
        <end position="392"/>
    </location>
</feature>
<proteinExistence type="inferred from homology"/>
<dbReference type="SMART" id="SM00283">
    <property type="entry name" value="MA"/>
    <property type="match status" value="1"/>
</dbReference>
<sequence>MKERYNMNSSVVRRMYAGFSLIVILFITTVILMLNGTSNIHKQMQSVSSESMPLVSLSNETSVSLLAADKSFKDFLTTRDPIQMQQAREQFSVAETKFKNTFKQLINTAQQKNTGAQQRSELAKIESAYFNEAKVAMDNYQALLTAEDEKQQAIRNFQRLYTELSVRMKEYINDQESIAVKMMAKSYFVKLEDAELITSDALASNDIALVNKAVNQNKKAVTHLNYAYRGLANQLPELKGTFDDSVKQFSAEVGQKEGILNTHFAYLTAKDALYTNISNLAQQIDKAITLLTSFNQLANQDLQNSLQQADTIYQQSLYKGIALGVVVSLLATFIGFNLATSVRTPLQNMLKILESLTSGDMTQRIETKRNTEFSRVSRHINTLADNLQKVLIQLSGASDELTEVAQNNNATAEKAKQQLLNQREQTTSVAAAMTEMEHSVVEVASSSESSLLKVQEVEAASEHGQQVMKNNLETIEQLSSRLDESVQAVSNLQKVSSEIGSILDVINNIAEQTNLLALNAAIEAARAGEQGRGFAVVADEVRILAQRTAKSTSEIEVMIANLQSSSKTTTTVIESCVEDMQQSVTQTNEANNAMVMIQNLIEEISHMSNHISQAANEQSATTTEIARSLEDISHIAENNQEAMNDIANVSQTLNELAHQQSDIVHQFKV</sequence>
<comment type="similarity">
    <text evidence="3">Belongs to the methyl-accepting chemotaxis (MCP) protein family.</text>
</comment>
<evidence type="ECO:0000259" key="7">
    <source>
        <dbReference type="PROSITE" id="PS50111"/>
    </source>
</evidence>
<feature type="coiled-coil region" evidence="5">
    <location>
        <begin position="597"/>
        <end position="659"/>
    </location>
</feature>
<reference evidence="9 10" key="1">
    <citation type="submission" date="2019-11" db="EMBL/GenBank/DDBJ databases">
        <title>Using colonization assays and comparative genomics to discover symbiosis behaviors and factors in Vibrio fischeri.</title>
        <authorList>
            <person name="Bongrand C."/>
            <person name="Moriano-Gutierrez S."/>
            <person name="Arevalo P."/>
            <person name="Mcfall-Ngai M."/>
            <person name="Visick K."/>
            <person name="Polz M.F."/>
            <person name="Ruby E.G."/>
        </authorList>
    </citation>
    <scope>NUCLEOTIDE SEQUENCE [LARGE SCALE GENOMIC DNA]</scope>
    <source>
        <strain evidence="10">emors.3.2</strain>
    </source>
</reference>
<name>A0A6N3Z593_ALIFS</name>
<feature type="transmembrane region" description="Helical" evidence="6">
    <location>
        <begin position="321"/>
        <end position="339"/>
    </location>
</feature>
<feature type="domain" description="Methyl-accepting transducer" evidence="7">
    <location>
        <begin position="397"/>
        <end position="633"/>
    </location>
</feature>
<keyword evidence="5" id="KW-0175">Coiled coil</keyword>
<keyword evidence="6" id="KW-1133">Transmembrane helix</keyword>
<dbReference type="GO" id="GO:0016020">
    <property type="term" value="C:membrane"/>
    <property type="evidence" value="ECO:0007669"/>
    <property type="project" value="UniProtKB-SubCell"/>
</dbReference>
<evidence type="ECO:0000256" key="1">
    <source>
        <dbReference type="ARBA" id="ARBA00004370"/>
    </source>
</evidence>
<dbReference type="GO" id="GO:0007165">
    <property type="term" value="P:signal transduction"/>
    <property type="evidence" value="ECO:0007669"/>
    <property type="project" value="UniProtKB-KW"/>
</dbReference>
<evidence type="ECO:0000313" key="10">
    <source>
        <dbReference type="Proteomes" id="UP000435323"/>
    </source>
</evidence>
<dbReference type="CDD" id="cd11386">
    <property type="entry name" value="MCP_signal"/>
    <property type="match status" value="1"/>
</dbReference>
<dbReference type="FunFam" id="1.10.287.950:FF:000001">
    <property type="entry name" value="Methyl-accepting chemotaxis sensory transducer"/>
    <property type="match status" value="1"/>
</dbReference>
<dbReference type="InterPro" id="IPR003660">
    <property type="entry name" value="HAMP_dom"/>
</dbReference>
<feature type="coiled-coil region" evidence="5">
    <location>
        <begin position="398"/>
        <end position="425"/>
    </location>
</feature>
<dbReference type="PROSITE" id="PS50885">
    <property type="entry name" value="HAMP"/>
    <property type="match status" value="1"/>
</dbReference>